<feature type="domain" description="Bacterial Ig" evidence="2">
    <location>
        <begin position="283"/>
        <end position="361"/>
    </location>
</feature>
<feature type="domain" description="Bacterial Ig-like" evidence="3">
    <location>
        <begin position="2025"/>
        <end position="2102"/>
    </location>
</feature>
<feature type="domain" description="Bacterial Ig-like" evidence="3">
    <location>
        <begin position="1630"/>
        <end position="1707"/>
    </location>
</feature>
<dbReference type="NCBIfam" id="NF033510">
    <property type="entry name" value="Ca_tandemer"/>
    <property type="match status" value="29"/>
</dbReference>
<feature type="domain" description="Bacterial Ig-like" evidence="3">
    <location>
        <begin position="1315"/>
        <end position="1394"/>
    </location>
</feature>
<feature type="domain" description="Bacterial Ig-like" evidence="3">
    <location>
        <begin position="2998"/>
        <end position="3076"/>
    </location>
</feature>
<feature type="domain" description="Bacterial Ig-like" evidence="3">
    <location>
        <begin position="1804"/>
        <end position="1895"/>
    </location>
</feature>
<feature type="domain" description="Bacterial Ig-like" evidence="3">
    <location>
        <begin position="1916"/>
        <end position="2000"/>
    </location>
</feature>
<dbReference type="Pfam" id="PF00353">
    <property type="entry name" value="HemolysinCabind"/>
    <property type="match status" value="1"/>
</dbReference>
<dbReference type="InterPro" id="IPR011049">
    <property type="entry name" value="Serralysin-like_metalloprot_C"/>
</dbReference>
<feature type="domain" description="Bacterial Ig-like" evidence="3">
    <location>
        <begin position="2896"/>
        <end position="2973"/>
    </location>
</feature>
<dbReference type="Gene3D" id="2.150.10.10">
    <property type="entry name" value="Serralysin-like metalloprotease, C-terminal"/>
    <property type="match status" value="1"/>
</dbReference>
<accession>A0A2W5P413</accession>
<dbReference type="GO" id="GO:0005509">
    <property type="term" value="F:calcium ion binding"/>
    <property type="evidence" value="ECO:0007669"/>
    <property type="project" value="InterPro"/>
</dbReference>
<evidence type="ECO:0000256" key="1">
    <source>
        <dbReference type="SAM" id="MobiDB-lite"/>
    </source>
</evidence>
<dbReference type="PROSITE" id="PS00330">
    <property type="entry name" value="HEMOLYSIN_CALCIUM"/>
    <property type="match status" value="3"/>
</dbReference>
<feature type="domain" description="Bacterial Ig-like" evidence="3">
    <location>
        <begin position="3089"/>
        <end position="3179"/>
    </location>
</feature>
<feature type="domain" description="Bacterial Ig-like" evidence="3">
    <location>
        <begin position="934"/>
        <end position="1018"/>
    </location>
</feature>
<dbReference type="Proteomes" id="UP000249082">
    <property type="component" value="Unassembled WGS sequence"/>
</dbReference>
<feature type="compositionally biased region" description="Polar residues" evidence="1">
    <location>
        <begin position="1316"/>
        <end position="1329"/>
    </location>
</feature>
<proteinExistence type="predicted"/>
<feature type="domain" description="Bacterial Ig-like" evidence="3">
    <location>
        <begin position="3399"/>
        <end position="3487"/>
    </location>
</feature>
<dbReference type="PRINTS" id="PR00313">
    <property type="entry name" value="CABNDNGRPT"/>
</dbReference>
<dbReference type="Pfam" id="PF22783">
    <property type="entry name" value="BapA_N"/>
    <property type="match status" value="1"/>
</dbReference>
<feature type="domain" description="Bacterial Ig-like" evidence="3">
    <location>
        <begin position="755"/>
        <end position="833"/>
    </location>
</feature>
<feature type="compositionally biased region" description="Low complexity" evidence="1">
    <location>
        <begin position="566"/>
        <end position="579"/>
    </location>
</feature>
<dbReference type="Gene3D" id="3.30.420.430">
    <property type="match status" value="6"/>
</dbReference>
<feature type="domain" description="Bacterial Ig" evidence="2">
    <location>
        <begin position="471"/>
        <end position="543"/>
    </location>
</feature>
<dbReference type="InterPro" id="IPR044016">
    <property type="entry name" value="Big_13"/>
</dbReference>
<dbReference type="InterPro" id="IPR018511">
    <property type="entry name" value="Hemolysin-typ_Ca-bd_CS"/>
</dbReference>
<feature type="domain" description="Biofilm-associated protein BapA-like prefix-like" evidence="4">
    <location>
        <begin position="5"/>
        <end position="97"/>
    </location>
</feature>
<feature type="region of interest" description="Disordered" evidence="1">
    <location>
        <begin position="1307"/>
        <end position="1329"/>
    </location>
</feature>
<comment type="caution">
    <text evidence="5">The sequence shown here is derived from an EMBL/GenBank/DDBJ whole genome shotgun (WGS) entry which is preliminary data.</text>
</comment>
<evidence type="ECO:0000313" key="6">
    <source>
        <dbReference type="Proteomes" id="UP000249082"/>
    </source>
</evidence>
<dbReference type="Gene3D" id="2.60.40.10">
    <property type="entry name" value="Immunoglobulins"/>
    <property type="match status" value="27"/>
</dbReference>
<feature type="domain" description="Bacterial Ig-like" evidence="3">
    <location>
        <begin position="2500"/>
        <end position="2581"/>
    </location>
</feature>
<organism evidence="5 6">
    <name type="scientific">Novosphingobium pentaromativorans</name>
    <dbReference type="NCBI Taxonomy" id="205844"/>
    <lineage>
        <taxon>Bacteria</taxon>
        <taxon>Pseudomonadati</taxon>
        <taxon>Pseudomonadota</taxon>
        <taxon>Alphaproteobacteria</taxon>
        <taxon>Sphingomonadales</taxon>
        <taxon>Sphingomonadaceae</taxon>
        <taxon>Novosphingobium</taxon>
    </lineage>
</organism>
<feature type="domain" description="Bacterial Ig-like" evidence="3">
    <location>
        <begin position="2312"/>
        <end position="2391"/>
    </location>
</feature>
<feature type="domain" description="Bacterial Ig" evidence="2">
    <location>
        <begin position="1022"/>
        <end position="1102"/>
    </location>
</feature>
<dbReference type="InterPro" id="IPR041498">
    <property type="entry name" value="Big_6"/>
</dbReference>
<feature type="domain" description="Bacterial Ig-like" evidence="3">
    <location>
        <begin position="562"/>
        <end position="642"/>
    </location>
</feature>
<feature type="domain" description="Bacterial Ig-like" evidence="3">
    <location>
        <begin position="1522"/>
        <end position="1601"/>
    </location>
</feature>
<feature type="domain" description="Bacterial Ig" evidence="2">
    <location>
        <begin position="1213"/>
        <end position="1289"/>
    </location>
</feature>
<feature type="domain" description="Bacterial Ig-like" evidence="3">
    <location>
        <begin position="1132"/>
        <end position="1210"/>
    </location>
</feature>
<feature type="domain" description="Bacterial Ig" evidence="2">
    <location>
        <begin position="835"/>
        <end position="914"/>
    </location>
</feature>
<dbReference type="EMBL" id="QFPX01000001">
    <property type="protein sequence ID" value="PZQ57585.1"/>
    <property type="molecule type" value="Genomic_DNA"/>
</dbReference>
<feature type="domain" description="Bacterial Ig" evidence="2">
    <location>
        <begin position="2393"/>
        <end position="2471"/>
    </location>
</feature>
<feature type="domain" description="Bacterial Ig-like" evidence="3">
    <location>
        <begin position="200"/>
        <end position="280"/>
    </location>
</feature>
<sequence length="3829" mass="372785">MDKRVEIVNRATKATTTSVARDGESRIPVPADSNVRIAAPPSSVTSMVREGDDLILKFADGSTLRLEGYFGCSPQDLGQLFLDDPASGSEWLVNLGDASCVAPGDLSTEALSYDFAPVEGSAAAGAAGGAAAGGGISNGLLIGLGALAVGGGVAAAASGGGGGGNGGGTGNPPPDTTAPAVPVFSGASDDAAPVTGPLVAGSSTNDSTPTFRGTGEPGATVTVFDNGTRIGTATVGADGNWSFTPSTPLGDGAHSLTFTATDAAGNQSAATAPFGFTVDTGVPAAPTVNPTDGTTLSGTAEAGATIGIDTNGDGVADATTNAGADGNWSVTLPAGLASGTVVSVVATDAAGNASPAGSVTVDTGLDTTPPVAPSVTQAVEPGGATNDTTPTFGGTGEPGATIGVFDNGTQIGSVVVAPDGTWSFTPGAPLGEGAHNLTFTAADAAGNQSAASGPYAFTIDTAPPAAPVLDPSDGTTISGTAEAGAAIAIDVNGDGVPDQMTTAGADGTWSVTLPSQLGNGTVVSVIATDAAGNSSGAGSVTVVNGVDLTPPPVPVVTDTIAPDGATNDTTPTFGGTTEAGSRVDVFDNGTLIGSAVVAPDGSWSFTPGTPLGEGPHSLTFVAVDAAGNQSAASAPHAFSVDTLPPAAPVLGPTDGTTISGTAEAGATIGVDTNGDGVADATTTAGENGSWSVTLPSPLSDGTVVSATATDAAGNTSGAGTATVDDGIDTTPPAAPVVSGASDDASPVIVPIAEGGATNDTTPTFGGTTEPGSTIAVYDGETQIGTALVALNGAWTFTPTSPLGEGQHRLTFVAIDASGNRGAPSAPFLFSVDTSAPGAPTLRPTDGTMLSGTAEVGATVEIDTNGDGTADAFVQADGAGNWTYVPGSAIPDGTAITVTARDAAGNVSAPAAVTVDASVPVAPGIVEVLDDAEGVTGLVARGGVSNDPTLTINGTAEPGSTVRVYDGATLIGTLTADPAGNWSLTTGALAEGPHEFAVTATDETGNISGPSTFYGVVIDLSPPATLVVNPTDGTTLSGTTEAGATVLVDTNGDGTPEQTATAGTDGRWSVTFPAPLGDGTVVSVIAVDPAGNATSPQTVSVDDSVDSTPPPIPVLGAVTDGADPAQGPLADGDATNDSQPVLTGTAEGNALVSVYDNGVLLGTTNATGTGTWSFTPTAPLSDGPHSLTVTTTDGTGNESLPSPAFTLTVDTAPPAAPVVNPSDGQTITGTAEPNAIVNLDLNNDGTFDDTAQADASGVWTYTPSAPLGSGPISVTATDSAGNTSLPALGTVDADAPIAPVISAVTDDVGANRGPLTSGASTDDGQPTFTGTAEPDALITLYDGATVIGTAQADGTGAWTVTPTAPLGQGSHALSVTATDAVGNEGPGAGFTLIVDNAGPAAPVIAEIADNVGLPQGPIAPGGITDDTQPTLTGTAEANSTVSIYSNGVLLGSTGANGTGVWTFTPTAPLAQGSNSIIVVATDAAGNIGTPSEPYLLTVDSVVPTTPVFTSGFDNVGLVQGSLATGASTDDTLPVLSGTADPNAVVSILLGGAFVTTVTADPFGVWSYTPSAALGNGTYSFTATVTNAAGVPSATSAPFVLTISTAPPAAPSIVSAADNVGRFQDPLSDGAFTDDVLPVLSGTAAIGSTVTVYDNGVAVGLATMDGSGGWTFSPTSALSEGVHVFTATAVDPIGNGSVLSGSFTLNIDTAAPAAPVIAPSAGTVLTGTAEANSLIELDLDGDGTVDDTTTANNLGAWTYTPAGTLQNGVTVIATAVDEAGNVSGSDSIIIDRTPPQAPIINLVTDDVGGQTGPVANGGTTDDVLPEISGTAEAGATVRIFDFGVLIGTVTAGSTGAWTFQVPSAGSLSATPHSFTATATDTLGNVGPASAPYLVNVDISPVATPLITGVTDDVGTIVGNVGNAGVTDDTLPVIVGTAGANARVTVYDGSNILGTATADGNGDWSLALTGALGNGPHTFTAIATNAAGNTSAFSPGYQVTVNTAIPSIPVITQANDDVPGNTAPVLSGGLTNDMNPTLVGTADANATVAIYSNGVFVTNVTASPTGTWNYVLTVTADGPQSITVSAINAAGSSSPQSAPFVFTVDGTPPPAPLVNPTNGSGTLSGTAEAGATVSIVIGAAAPVTVTADGTGLWTYPITGTTPANTPIAVTAIDAAGNASSVTTINVDQSAPIAPVLVSATDDQGTVNGTFSNNATIDDTLPVFTGTAEANATVRVYDGQNLIGTVQADGAGNWTITPSSPLLDGPHSITFTATDLAGNLGAASAPFVFSVLTGTPGVPVIGQVADNGPTPGTISGGGSTNDDTPVISGTADPDAVITLYVDGLPVDTTTAGPTGDWSFTSASLDDGPHTFAVTATNAAGNVSGLSGNYAIIVDTDAPDAPVMLTTDGTTVIGTGEAGATITLTEPGNPTPYTTTVNDLGQWSITLTPRAANAETLTAIATDAAGNNSGPDTVVVDYGIDTTPPPIPVIVQVNDNTGPNLGPVSDGGFTNETLPVVSGTAAAGTIIRVYDNGAFVGSTTSDATTGNWSLTLSSPLGEGPHSLSATATSSAGVESIAGNAISFTVDFTPPAQPVVDPSNGQTLVGTAEANAFVDISIGGNSPVTVQADGAGNWSYTPGSPLNEASVVSVIARDAAGNLSSSATPVIDTTEPAAPAITGADDDAGGLLGNVASGGGTDDTTPTLSGIAEAGSTVNVYDGAVLLGSTIATGGVWTFTPPTGLAEGPHSFTVTATDALGNVSDASAPYALTIVTSVPGAPVITGGADNVGAITDPIVNGGATDDPTPTLSGTAGANLTINIYEGTTLVGTTISDGTGAWTVATNPLGQGPHVLTAVAVNAAGTAGAASTAFTVNVDIQPPPTPSLIAVTDDVGPIQAALTTGARTDDTLPTLSGTAEANSNVSIFDNGTLLGTVKADGSGAWTFTPTTPLASGDHALTITATDAVGNQSGATAAFNLTVDTAAPIAPVIGGAIDDAGVGGPVLNGGSTDDALPQLTGTAEANATVFIYNNGVLLGTTAADNLGAWSFTPLSPLSDGAHSFTATARDVAGNLSGASTAYVVKVDTTPPPAPVIVTVTDDALPRTGVVASGGATNDTMPTLAGTAEANSSVSIYDNGQFVTTVSANGTGAWTYTPTGPLGEGNHSFTARATDATGNQGAASAAYTVRVDITPPNAPVIASVTDDIGTVQGAVANGGTTNDTIPLLRGTAEAGSTLTILANGATIGTAQVDATGNWSFSPPTALAEGTYAFTAIATDAAGNPGTASAPFTVTVDITAPPPPVISSIVDDVAPTTGVIANGGISNDASPQLTGTAAANTVVLVYDGTVLLGSTTSNALGAWTFTPSAAIANGAHNFTAVAVDGAGNASTASNAYGMTVDTAAPVQTIAFTTLSTDTGTLGDWSTQDTSPTIGGTLSAALGTGEQVQIRIDGGAWVNASSSGSTWFYGAGTLAVGSHSVVARVVDAAGNIGSSASQTVSITAIPAQAPIVQASGTSLLGLVGVEALGLIDLNTQSLTAVDPNNNLRSVQVRYAPLLALSLGAYTLTASTALAAELGLQIAVNNTAGLLGIVAPTSTLTITAIGGGAIDNLAVNELLNTVHFQQNVSTLGVDLLNSISISATDTTNLTSTSSTGTLLDLSLLNASGSANVFEGGTGNDTLTGSAGNDRLYGHAGNDVLNGGNGSDFLRGGAGADTLNGGAGNDTLVYDSADTLIDGGTGTDTLLIDSGTGQVLDLGTATNIRNFEVINLGIGDAGRRINLTEAGVIRATESSHQLTINGDANDSVTMTGAVFQGQTLIGGEAYNHYSLGTTDIFVDHPVMVIV</sequence>
<name>A0A2W5P413_9SPHN</name>
<feature type="domain" description="Bacterial Ig-like" evidence="3">
    <location>
        <begin position="2203"/>
        <end position="2281"/>
    </location>
</feature>
<dbReference type="InterPro" id="IPR048051">
    <property type="entry name" value="BapA-like_prefix-like"/>
</dbReference>
<feature type="domain" description="Bacterial Ig-like" evidence="3">
    <location>
        <begin position="3301"/>
        <end position="3388"/>
    </location>
</feature>
<dbReference type="NCBIfam" id="NF033677">
    <property type="entry name" value="biofilm_BapA_N"/>
    <property type="match status" value="1"/>
</dbReference>
<feature type="region of interest" description="Disordered" evidence="1">
    <location>
        <begin position="375"/>
        <end position="396"/>
    </location>
</feature>
<protein>
    <submittedName>
        <fullName evidence="5">Hemagglutinin</fullName>
    </submittedName>
</protein>
<feature type="domain" description="Bacterial Ig-like" evidence="3">
    <location>
        <begin position="3200"/>
        <end position="3283"/>
    </location>
</feature>
<dbReference type="Pfam" id="PF17936">
    <property type="entry name" value="Big_6"/>
    <property type="match status" value="10"/>
</dbReference>
<evidence type="ECO:0000259" key="3">
    <source>
        <dbReference type="Pfam" id="PF19077"/>
    </source>
</evidence>
<feature type="region of interest" description="Disordered" evidence="1">
    <location>
        <begin position="559"/>
        <end position="579"/>
    </location>
</feature>
<dbReference type="SUPFAM" id="SSF51120">
    <property type="entry name" value="beta-Roll"/>
    <property type="match status" value="1"/>
</dbReference>
<evidence type="ECO:0000313" key="5">
    <source>
        <dbReference type="EMBL" id="PZQ57585.1"/>
    </source>
</evidence>
<feature type="domain" description="Bacterial Ig" evidence="2">
    <location>
        <begin position="653"/>
        <end position="725"/>
    </location>
</feature>
<feature type="domain" description="Bacterial Ig-like" evidence="3">
    <location>
        <begin position="2687"/>
        <end position="2764"/>
    </location>
</feature>
<evidence type="ECO:0000259" key="4">
    <source>
        <dbReference type="Pfam" id="PF22783"/>
    </source>
</evidence>
<dbReference type="InterPro" id="IPR001343">
    <property type="entry name" value="Hemolysn_Ca-bd"/>
</dbReference>
<feature type="domain" description="Bacterial Ig" evidence="2">
    <location>
        <begin position="2106"/>
        <end position="2183"/>
    </location>
</feature>
<reference evidence="5 6" key="1">
    <citation type="submission" date="2017-08" db="EMBL/GenBank/DDBJ databases">
        <title>Infants hospitalized years apart are colonized by the same room-sourced microbial strains.</title>
        <authorList>
            <person name="Brooks B."/>
            <person name="Olm M.R."/>
            <person name="Firek B.A."/>
            <person name="Baker R."/>
            <person name="Thomas B.C."/>
            <person name="Morowitz M.J."/>
            <person name="Banfield J.F."/>
        </authorList>
    </citation>
    <scope>NUCLEOTIDE SEQUENCE [LARGE SCALE GENOMIC DNA]</scope>
    <source>
        <strain evidence="5">S2_005_002_R2_33</strain>
    </source>
</reference>
<dbReference type="Pfam" id="PF19077">
    <property type="entry name" value="Big_13"/>
    <property type="match status" value="23"/>
</dbReference>
<gene>
    <name evidence="5" type="ORF">DI555_01260</name>
</gene>
<feature type="domain" description="Bacterial Ig-like" evidence="3">
    <location>
        <begin position="1421"/>
        <end position="1498"/>
    </location>
</feature>
<dbReference type="InterPro" id="IPR013783">
    <property type="entry name" value="Ig-like_fold"/>
</dbReference>
<feature type="region of interest" description="Disordered" evidence="1">
    <location>
        <begin position="164"/>
        <end position="221"/>
    </location>
</feature>
<feature type="compositionally biased region" description="Polar residues" evidence="1">
    <location>
        <begin position="201"/>
        <end position="211"/>
    </location>
</feature>
<evidence type="ECO:0000259" key="2">
    <source>
        <dbReference type="Pfam" id="PF17936"/>
    </source>
</evidence>
<feature type="domain" description="Bacterial Ig-like" evidence="3">
    <location>
        <begin position="383"/>
        <end position="461"/>
    </location>
</feature>
<feature type="domain" description="Bacterial Ig" evidence="2">
    <location>
        <begin position="2592"/>
        <end position="2658"/>
    </location>
</feature>
<feature type="domain" description="Bacterial Ig" evidence="2">
    <location>
        <begin position="1709"/>
        <end position="1786"/>
    </location>
</feature>